<dbReference type="AlphaFoldDB" id="A0A6A1VMC6"/>
<reference evidence="2 3" key="1">
    <citation type="journal article" date="2019" name="Plant Biotechnol. J.">
        <title>The red bayberry genome and genetic basis of sex determination.</title>
        <authorList>
            <person name="Jia H.M."/>
            <person name="Jia H.J."/>
            <person name="Cai Q.L."/>
            <person name="Wang Y."/>
            <person name="Zhao H.B."/>
            <person name="Yang W.F."/>
            <person name="Wang G.Y."/>
            <person name="Li Y.H."/>
            <person name="Zhan D.L."/>
            <person name="Shen Y.T."/>
            <person name="Niu Q.F."/>
            <person name="Chang L."/>
            <person name="Qiu J."/>
            <person name="Zhao L."/>
            <person name="Xie H.B."/>
            <person name="Fu W.Y."/>
            <person name="Jin J."/>
            <person name="Li X.W."/>
            <person name="Jiao Y."/>
            <person name="Zhou C.C."/>
            <person name="Tu T."/>
            <person name="Chai C.Y."/>
            <person name="Gao J.L."/>
            <person name="Fan L.J."/>
            <person name="van de Weg E."/>
            <person name="Wang J.Y."/>
            <person name="Gao Z.S."/>
        </authorList>
    </citation>
    <scope>NUCLEOTIDE SEQUENCE [LARGE SCALE GENOMIC DNA]</scope>
    <source>
        <tissue evidence="2">Leaves</tissue>
    </source>
</reference>
<sequence>MFAHSEVYKRFVAPNRLISKDPVLLGFHHNALAQSQHNQRLGLGSQNLTSARRGLHPGSSFIANHRPGRSSTVGEKESESTGSRASRICPGVVEVGFDTVSAVVGDIMVVAVADLRVAENHPRAHGNKRTSLRLGQCLFTPNKDMTDLAAWQAALEHELDLARMKQREEGSSAFREVSALKGDSFVELGLGLGLSEVDQPSVKAKCAELTKPLKRGLAPRDMGQAREKGTFFSLDPFGLDPLLGLSEDLVSEEKHSAGGGSKKLKNWKGKGKWLGVANISVRRSGDLSIDHKKKVEGYECGGPTSNLRDSRKRSGDDSQSSLPGGDELQPIASWVQT</sequence>
<gene>
    <name evidence="2" type="ORF">CJ030_MR5G001860</name>
</gene>
<evidence type="ECO:0000256" key="1">
    <source>
        <dbReference type="SAM" id="MobiDB-lite"/>
    </source>
</evidence>
<name>A0A6A1VMC6_9ROSI</name>
<comment type="caution">
    <text evidence="2">The sequence shown here is derived from an EMBL/GenBank/DDBJ whole genome shotgun (WGS) entry which is preliminary data.</text>
</comment>
<evidence type="ECO:0000313" key="2">
    <source>
        <dbReference type="EMBL" id="KAB1212938.1"/>
    </source>
</evidence>
<organism evidence="2 3">
    <name type="scientific">Morella rubra</name>
    <name type="common">Chinese bayberry</name>
    <dbReference type="NCBI Taxonomy" id="262757"/>
    <lineage>
        <taxon>Eukaryota</taxon>
        <taxon>Viridiplantae</taxon>
        <taxon>Streptophyta</taxon>
        <taxon>Embryophyta</taxon>
        <taxon>Tracheophyta</taxon>
        <taxon>Spermatophyta</taxon>
        <taxon>Magnoliopsida</taxon>
        <taxon>eudicotyledons</taxon>
        <taxon>Gunneridae</taxon>
        <taxon>Pentapetalae</taxon>
        <taxon>rosids</taxon>
        <taxon>fabids</taxon>
        <taxon>Fagales</taxon>
        <taxon>Myricaceae</taxon>
        <taxon>Morella</taxon>
    </lineage>
</organism>
<evidence type="ECO:0000313" key="3">
    <source>
        <dbReference type="Proteomes" id="UP000516437"/>
    </source>
</evidence>
<keyword evidence="3" id="KW-1185">Reference proteome</keyword>
<dbReference type="Proteomes" id="UP000516437">
    <property type="component" value="Chromosome 5"/>
</dbReference>
<dbReference type="EMBL" id="RXIC02000023">
    <property type="protein sequence ID" value="KAB1212938.1"/>
    <property type="molecule type" value="Genomic_DNA"/>
</dbReference>
<feature type="region of interest" description="Disordered" evidence="1">
    <location>
        <begin position="297"/>
        <end position="337"/>
    </location>
</feature>
<accession>A0A6A1VMC6</accession>
<protein>
    <submittedName>
        <fullName evidence="2">Uncharacterized protein</fullName>
    </submittedName>
</protein>
<feature type="region of interest" description="Disordered" evidence="1">
    <location>
        <begin position="54"/>
        <end position="85"/>
    </location>
</feature>
<proteinExistence type="predicted"/>